<dbReference type="InterPro" id="IPR036864">
    <property type="entry name" value="Zn2-C6_fun-type_DNA-bd_sf"/>
</dbReference>
<dbReference type="Gene3D" id="4.10.240.10">
    <property type="entry name" value="Zn(2)-C6 fungal-type DNA-binding domain"/>
    <property type="match status" value="1"/>
</dbReference>
<dbReference type="CDD" id="cd00067">
    <property type="entry name" value="GAL4"/>
    <property type="match status" value="1"/>
</dbReference>
<evidence type="ECO:0000256" key="2">
    <source>
        <dbReference type="ARBA" id="ARBA00022723"/>
    </source>
</evidence>
<gene>
    <name evidence="8" type="ORF">BDW59DRAFT_170168</name>
</gene>
<dbReference type="PROSITE" id="PS00463">
    <property type="entry name" value="ZN2_CY6_FUNGAL_1"/>
    <property type="match status" value="1"/>
</dbReference>
<evidence type="ECO:0000256" key="3">
    <source>
        <dbReference type="ARBA" id="ARBA00023015"/>
    </source>
</evidence>
<keyword evidence="2" id="KW-0479">Metal-binding</keyword>
<evidence type="ECO:0000313" key="9">
    <source>
        <dbReference type="Proteomes" id="UP001610335"/>
    </source>
</evidence>
<dbReference type="CDD" id="cd12148">
    <property type="entry name" value="fungal_TF_MHR"/>
    <property type="match status" value="1"/>
</dbReference>
<keyword evidence="9" id="KW-1185">Reference proteome</keyword>
<proteinExistence type="predicted"/>
<dbReference type="PANTHER" id="PTHR47338:SF20">
    <property type="entry name" value="ZN(II)2CYS6 TRANSCRIPTION FACTOR (EUROFUNG)"/>
    <property type="match status" value="1"/>
</dbReference>
<dbReference type="SUPFAM" id="SSF57701">
    <property type="entry name" value="Zn2/Cys6 DNA-binding domain"/>
    <property type="match status" value="1"/>
</dbReference>
<evidence type="ECO:0000256" key="5">
    <source>
        <dbReference type="ARBA" id="ARBA00023163"/>
    </source>
</evidence>
<dbReference type="PANTHER" id="PTHR47338">
    <property type="entry name" value="ZN(II)2CYS6 TRANSCRIPTION FACTOR (EUROFUNG)-RELATED"/>
    <property type="match status" value="1"/>
</dbReference>
<evidence type="ECO:0000256" key="1">
    <source>
        <dbReference type="ARBA" id="ARBA00004123"/>
    </source>
</evidence>
<accession>A0ABR4IR27</accession>
<dbReference type="InterPro" id="IPR007219">
    <property type="entry name" value="XnlR_reg_dom"/>
</dbReference>
<evidence type="ECO:0000256" key="4">
    <source>
        <dbReference type="ARBA" id="ARBA00023125"/>
    </source>
</evidence>
<comment type="caution">
    <text evidence="8">The sequence shown here is derived from an EMBL/GenBank/DDBJ whole genome shotgun (WGS) entry which is preliminary data.</text>
</comment>
<protein>
    <recommendedName>
        <fullName evidence="7">Zn(2)-C6 fungal-type domain-containing protein</fullName>
    </recommendedName>
</protein>
<dbReference type="SMART" id="SM00066">
    <property type="entry name" value="GAL4"/>
    <property type="match status" value="1"/>
</dbReference>
<comment type="subcellular location">
    <subcellularLocation>
        <location evidence="1">Nucleus</location>
    </subcellularLocation>
</comment>
<dbReference type="PROSITE" id="PS50048">
    <property type="entry name" value="ZN2_CY6_FUNGAL_2"/>
    <property type="match status" value="1"/>
</dbReference>
<keyword evidence="4" id="KW-0238">DNA-binding</keyword>
<dbReference type="InterPro" id="IPR050815">
    <property type="entry name" value="TF_fung"/>
</dbReference>
<keyword evidence="5" id="KW-0804">Transcription</keyword>
<keyword evidence="3" id="KW-0805">Transcription regulation</keyword>
<dbReference type="Pfam" id="PF00172">
    <property type="entry name" value="Zn_clus"/>
    <property type="match status" value="1"/>
</dbReference>
<dbReference type="Pfam" id="PF04082">
    <property type="entry name" value="Fungal_trans"/>
    <property type="match status" value="1"/>
</dbReference>
<evidence type="ECO:0000313" key="8">
    <source>
        <dbReference type="EMBL" id="KAL2830213.1"/>
    </source>
</evidence>
<reference evidence="8 9" key="1">
    <citation type="submission" date="2024-07" db="EMBL/GenBank/DDBJ databases">
        <title>Section-level genome sequencing and comparative genomics of Aspergillus sections Usti and Cavernicolus.</title>
        <authorList>
            <consortium name="Lawrence Berkeley National Laboratory"/>
            <person name="Nybo J.L."/>
            <person name="Vesth T.C."/>
            <person name="Theobald S."/>
            <person name="Frisvad J.C."/>
            <person name="Larsen T.O."/>
            <person name="Kjaerboelling I."/>
            <person name="Rothschild-Mancinelli K."/>
            <person name="Lyhne E.K."/>
            <person name="Kogle M.E."/>
            <person name="Barry K."/>
            <person name="Clum A."/>
            <person name="Na H."/>
            <person name="Ledsgaard L."/>
            <person name="Lin J."/>
            <person name="Lipzen A."/>
            <person name="Kuo A."/>
            <person name="Riley R."/>
            <person name="Mondo S."/>
            <person name="LaButti K."/>
            <person name="Haridas S."/>
            <person name="Pangalinan J."/>
            <person name="Salamov A.A."/>
            <person name="Simmons B.A."/>
            <person name="Magnuson J.K."/>
            <person name="Chen J."/>
            <person name="Drula E."/>
            <person name="Henrissat B."/>
            <person name="Wiebenga A."/>
            <person name="Lubbers R.J."/>
            <person name="Gomes A.C."/>
            <person name="Makela M.R."/>
            <person name="Stajich J."/>
            <person name="Grigoriev I.V."/>
            <person name="Mortensen U.H."/>
            <person name="De vries R.P."/>
            <person name="Baker S.E."/>
            <person name="Andersen M.R."/>
        </authorList>
    </citation>
    <scope>NUCLEOTIDE SEQUENCE [LARGE SCALE GENOMIC DNA]</scope>
    <source>
        <strain evidence="8 9">CBS 600.67</strain>
    </source>
</reference>
<name>A0ABR4IR27_9EURO</name>
<keyword evidence="6" id="KW-0539">Nucleus</keyword>
<organism evidence="8 9">
    <name type="scientific">Aspergillus cavernicola</name>
    <dbReference type="NCBI Taxonomy" id="176166"/>
    <lineage>
        <taxon>Eukaryota</taxon>
        <taxon>Fungi</taxon>
        <taxon>Dikarya</taxon>
        <taxon>Ascomycota</taxon>
        <taxon>Pezizomycotina</taxon>
        <taxon>Eurotiomycetes</taxon>
        <taxon>Eurotiomycetidae</taxon>
        <taxon>Eurotiales</taxon>
        <taxon>Aspergillaceae</taxon>
        <taxon>Aspergillus</taxon>
        <taxon>Aspergillus subgen. Nidulantes</taxon>
    </lineage>
</organism>
<evidence type="ECO:0000259" key="7">
    <source>
        <dbReference type="PROSITE" id="PS50048"/>
    </source>
</evidence>
<feature type="domain" description="Zn(2)-C6 fungal-type" evidence="7">
    <location>
        <begin position="13"/>
        <end position="43"/>
    </location>
</feature>
<evidence type="ECO:0000256" key="6">
    <source>
        <dbReference type="ARBA" id="ARBA00023242"/>
    </source>
</evidence>
<dbReference type="EMBL" id="JBFXLS010000013">
    <property type="protein sequence ID" value="KAL2830213.1"/>
    <property type="molecule type" value="Genomic_DNA"/>
</dbReference>
<dbReference type="Proteomes" id="UP001610335">
    <property type="component" value="Unassembled WGS sequence"/>
</dbReference>
<dbReference type="InterPro" id="IPR001138">
    <property type="entry name" value="Zn2Cys6_DnaBD"/>
</dbReference>
<sequence>MAADGHRTRTTQACLSCKTRKKKCDRGSPSCGYCILKDLDCRYVPVPRRCVYTAIHRETLTAETPDDLAPPSTTLPEPVTERATLYRPLFECLDGVHLEVQNIIRSTGEFVDDLTARYFRNFHGHLPIISRTRFQRSLIATGAPPSADSSVLLLTICLIAYLPNPELLPRDGDPPIIGRQALYLATKALLAQVQGSLQPSIPLIQATLFLATYEYANGRPEAALVTIAGCARMAYAARIHDSRRHNMNGDSRLEVEEAGNTWWGIVISERAFLCEVGDFEQPMATILPPGDTRLPIDRDILDRGDFLSPDSIPNIPVSCLTTSSVGGFGRAAQASCLLDQVLRGLVILDLNTRLPLLESVDRTTQSFLALILTHSADKTWPYCTALAVTVRALFTLHRHVLNIPQQVISVNFRSLEEWKKSSLAALDTVTTMVIDMAKWHYSSLPSDGTNDTSPIHIYVVRASIKHMHHTRPYNGDSPWSESAQNELQLYLDKIQHQWFASHD</sequence>